<organism evidence="7 9">
    <name type="scientific">Bursaphelenchus xylophilus</name>
    <name type="common">Pinewood nematode worm</name>
    <name type="synonym">Aphelenchoides xylophilus</name>
    <dbReference type="NCBI Taxonomy" id="6326"/>
    <lineage>
        <taxon>Eukaryota</taxon>
        <taxon>Metazoa</taxon>
        <taxon>Ecdysozoa</taxon>
        <taxon>Nematoda</taxon>
        <taxon>Chromadorea</taxon>
        <taxon>Rhabditida</taxon>
        <taxon>Tylenchina</taxon>
        <taxon>Tylenchomorpha</taxon>
        <taxon>Aphelenchoidea</taxon>
        <taxon>Aphelenchoididae</taxon>
        <taxon>Bursaphelenchus</taxon>
    </lineage>
</organism>
<feature type="transmembrane region" description="Helical" evidence="5">
    <location>
        <begin position="49"/>
        <end position="70"/>
    </location>
</feature>
<feature type="transmembrane region" description="Helical" evidence="5">
    <location>
        <begin position="131"/>
        <end position="157"/>
    </location>
</feature>
<dbReference type="AlphaFoldDB" id="A0A1I7RMB3"/>
<evidence type="ECO:0000313" key="9">
    <source>
        <dbReference type="WBParaSite" id="BXY_0184800.1"/>
    </source>
</evidence>
<proteinExistence type="predicted"/>
<dbReference type="Proteomes" id="UP000659654">
    <property type="component" value="Unassembled WGS sequence"/>
</dbReference>
<reference evidence="6" key="2">
    <citation type="submission" date="2020-09" db="EMBL/GenBank/DDBJ databases">
        <authorList>
            <person name="Kikuchi T."/>
        </authorList>
    </citation>
    <scope>NUCLEOTIDE SEQUENCE</scope>
    <source>
        <strain evidence="6">Ka4C1</strain>
    </source>
</reference>
<sequence length="330" mass="37942">MDVDLIYYIVENFLLCSEFCCGLLSFVCSVIFGAQFWNAQHFHENLRKCIFLLNFFICFCPILHPITVFLGKSESSPVTSGKYSQAVVLYTSQILHHVSILFLHTKYFLLIVERAFAYRERKSYENSKNSYVLKLMLGTAFLCICEISTKLVVLKVVEKGDTVDVWLSKAFTVDRSPSYFLFTYVLAVSSGVIGYMCFANLLSRAQFQRHKSQSLSERFELRQTEVITTIMRPLCTGYCLCVASVMPTTIVAARIVFWGDDPAWQRIYGVLIMYGHWIVGVYNVGATIYTMQKMKAMSGKSRVGIFCHQDETERHFSQLAEQWKGENIRR</sequence>
<dbReference type="Proteomes" id="UP000582659">
    <property type="component" value="Unassembled WGS sequence"/>
</dbReference>
<evidence type="ECO:0000313" key="6">
    <source>
        <dbReference type="EMBL" id="CAD5227931.1"/>
    </source>
</evidence>
<feature type="transmembrane region" description="Helical" evidence="5">
    <location>
        <begin position="271"/>
        <end position="291"/>
    </location>
</feature>
<dbReference type="Proteomes" id="UP000095284">
    <property type="component" value="Unplaced"/>
</dbReference>
<evidence type="ECO:0000313" key="8">
    <source>
        <dbReference type="Proteomes" id="UP000659654"/>
    </source>
</evidence>
<evidence type="ECO:0000256" key="4">
    <source>
        <dbReference type="ARBA" id="ARBA00023136"/>
    </source>
</evidence>
<dbReference type="GO" id="GO:0016020">
    <property type="term" value="C:membrane"/>
    <property type="evidence" value="ECO:0007669"/>
    <property type="project" value="UniProtKB-SubCell"/>
</dbReference>
<reference evidence="9" key="1">
    <citation type="submission" date="2016-11" db="UniProtKB">
        <authorList>
            <consortium name="WormBaseParasite"/>
        </authorList>
    </citation>
    <scope>IDENTIFICATION</scope>
</reference>
<evidence type="ECO:0000256" key="2">
    <source>
        <dbReference type="ARBA" id="ARBA00022692"/>
    </source>
</evidence>
<feature type="transmembrane region" description="Helical" evidence="5">
    <location>
        <begin position="177"/>
        <end position="202"/>
    </location>
</feature>
<keyword evidence="3 5" id="KW-1133">Transmembrane helix</keyword>
<dbReference type="Pfam" id="PF10292">
    <property type="entry name" value="7TM_GPCR_Srab"/>
    <property type="match status" value="1"/>
</dbReference>
<evidence type="ECO:0000256" key="1">
    <source>
        <dbReference type="ARBA" id="ARBA00004141"/>
    </source>
</evidence>
<feature type="transmembrane region" description="Helical" evidence="5">
    <location>
        <begin position="237"/>
        <end position="259"/>
    </location>
</feature>
<dbReference type="EMBL" id="CAJFCV020000004">
    <property type="protein sequence ID" value="CAG9118350.1"/>
    <property type="molecule type" value="Genomic_DNA"/>
</dbReference>
<dbReference type="EMBL" id="CAJFDI010000004">
    <property type="protein sequence ID" value="CAD5227931.1"/>
    <property type="molecule type" value="Genomic_DNA"/>
</dbReference>
<evidence type="ECO:0000313" key="7">
    <source>
        <dbReference type="Proteomes" id="UP000095284"/>
    </source>
</evidence>
<keyword evidence="2 5" id="KW-0812">Transmembrane</keyword>
<feature type="transmembrane region" description="Helical" evidence="5">
    <location>
        <begin position="12"/>
        <end position="37"/>
    </location>
</feature>
<dbReference type="InterPro" id="IPR019408">
    <property type="entry name" value="7TM_GPCR_serpentine_rcpt_Srab"/>
</dbReference>
<protein>
    <submittedName>
        <fullName evidence="6">(pine wood nematode) hypothetical protein</fullName>
    </submittedName>
</protein>
<accession>A0A1I7RMB3</accession>
<feature type="transmembrane region" description="Helical" evidence="5">
    <location>
        <begin position="90"/>
        <end position="110"/>
    </location>
</feature>
<gene>
    <name evidence="6" type="ORF">BXYJ_LOCUS10196</name>
</gene>
<comment type="subcellular location">
    <subcellularLocation>
        <location evidence="1">Membrane</location>
        <topology evidence="1">Multi-pass membrane protein</topology>
    </subcellularLocation>
</comment>
<keyword evidence="4 5" id="KW-0472">Membrane</keyword>
<dbReference type="WBParaSite" id="BXY_0184800.1">
    <property type="protein sequence ID" value="BXY_0184800.1"/>
    <property type="gene ID" value="BXY_0184800"/>
</dbReference>
<evidence type="ECO:0000256" key="3">
    <source>
        <dbReference type="ARBA" id="ARBA00022989"/>
    </source>
</evidence>
<keyword evidence="8" id="KW-1185">Reference proteome</keyword>
<name>A0A1I7RMB3_BURXY</name>
<evidence type="ECO:0000256" key="5">
    <source>
        <dbReference type="SAM" id="Phobius"/>
    </source>
</evidence>